<feature type="region of interest" description="Disordered" evidence="1">
    <location>
        <begin position="247"/>
        <end position="328"/>
    </location>
</feature>
<reference evidence="3 4" key="2">
    <citation type="journal article" date="2017" name="Sci. Rep.">
        <title>Ant-infecting Ophiocordyceps genomes reveal a high diversity of potential behavioral manipulation genes and a possible major role for enterotoxins.</title>
        <authorList>
            <person name="de Bekker C."/>
            <person name="Ohm R.A."/>
            <person name="Evans H.C."/>
            <person name="Brachmann A."/>
            <person name="Hughes D.P."/>
        </authorList>
    </citation>
    <scope>NUCLEOTIDE SEQUENCE [LARGE SCALE GENOMIC DNA]</scope>
    <source>
        <strain evidence="3 4">SC16a</strain>
    </source>
</reference>
<dbReference type="AlphaFoldDB" id="A0A2A9P4Y3"/>
<accession>A0A2A9P4Y3</accession>
<feature type="region of interest" description="Disordered" evidence="1">
    <location>
        <begin position="186"/>
        <end position="218"/>
    </location>
</feature>
<protein>
    <submittedName>
        <fullName evidence="3">Uncharacterized protein</fullName>
    </submittedName>
</protein>
<dbReference type="EMBL" id="LAZP02000566">
    <property type="protein sequence ID" value="PFH56499.1"/>
    <property type="molecule type" value="Genomic_DNA"/>
</dbReference>
<organism evidence="3 4">
    <name type="scientific">Ophiocordyceps unilateralis</name>
    <name type="common">Zombie-ant fungus</name>
    <name type="synonym">Torrubia unilateralis</name>
    <dbReference type="NCBI Taxonomy" id="268505"/>
    <lineage>
        <taxon>Eukaryota</taxon>
        <taxon>Fungi</taxon>
        <taxon>Dikarya</taxon>
        <taxon>Ascomycota</taxon>
        <taxon>Pezizomycotina</taxon>
        <taxon>Sordariomycetes</taxon>
        <taxon>Hypocreomycetidae</taxon>
        <taxon>Hypocreales</taxon>
        <taxon>Ophiocordycipitaceae</taxon>
        <taxon>Ophiocordyceps</taxon>
    </lineage>
</organism>
<keyword evidence="2" id="KW-0472">Membrane</keyword>
<dbReference type="Proteomes" id="UP000037136">
    <property type="component" value="Unassembled WGS sequence"/>
</dbReference>
<dbReference type="OrthoDB" id="3926760at2759"/>
<keyword evidence="4" id="KW-1185">Reference proteome</keyword>
<dbReference type="STRING" id="268505.A0A2A9P4Y3"/>
<sequence>MPLAHVVIAPGVVVAVSVTMAVAMALYGSPELRRYADDARRRIAMAVHSFGDNIDPYRHGEPRFNRPEDADGFMLSSRDPGVDGDDETLRRQREELMYWNRMRLEKSKAEKEAVRQVVDDDDVDSSSRPVVYGSGADARPATSGLRHRREASNLAPASAVYYANPFADEHAASDIYSATTRDAEDDFHSATLAPSPPAALIDLPPMPDSPSAAHRQESYASIQAWAQDSSNHNLLSSSLHANPAVAVPESEPDMLSDGQLTPTATDLSAPSLVGSAEHLSQPAEEDDDDEAGRPFDVLSESSGMDTPASWSELGSVVSENESLGPLQA</sequence>
<evidence type="ECO:0000313" key="4">
    <source>
        <dbReference type="Proteomes" id="UP000037136"/>
    </source>
</evidence>
<feature type="transmembrane region" description="Helical" evidence="2">
    <location>
        <begin position="6"/>
        <end position="27"/>
    </location>
</feature>
<evidence type="ECO:0000256" key="2">
    <source>
        <dbReference type="SAM" id="Phobius"/>
    </source>
</evidence>
<keyword evidence="2" id="KW-1133">Transmembrane helix</keyword>
<feature type="region of interest" description="Disordered" evidence="1">
    <location>
        <begin position="115"/>
        <end position="149"/>
    </location>
</feature>
<evidence type="ECO:0000313" key="3">
    <source>
        <dbReference type="EMBL" id="PFH56499.1"/>
    </source>
</evidence>
<feature type="compositionally biased region" description="Polar residues" evidence="1">
    <location>
        <begin position="258"/>
        <end position="268"/>
    </location>
</feature>
<name>A0A2A9P4Y3_OPHUN</name>
<comment type="caution">
    <text evidence="3">The sequence shown here is derived from an EMBL/GenBank/DDBJ whole genome shotgun (WGS) entry which is preliminary data.</text>
</comment>
<proteinExistence type="predicted"/>
<evidence type="ECO:0000256" key="1">
    <source>
        <dbReference type="SAM" id="MobiDB-lite"/>
    </source>
</evidence>
<reference evidence="3 4" key="1">
    <citation type="journal article" date="2015" name="BMC Genomics">
        <title>Gene expression during zombie ant biting behavior reflects the complexity underlying fungal parasitic behavioral manipulation.</title>
        <authorList>
            <person name="de Bekker C."/>
            <person name="Ohm R.A."/>
            <person name="Loreto R.G."/>
            <person name="Sebastian A."/>
            <person name="Albert I."/>
            <person name="Merrow M."/>
            <person name="Brachmann A."/>
            <person name="Hughes D.P."/>
        </authorList>
    </citation>
    <scope>NUCLEOTIDE SEQUENCE [LARGE SCALE GENOMIC DNA]</scope>
    <source>
        <strain evidence="3 4">SC16a</strain>
    </source>
</reference>
<keyword evidence="2" id="KW-0812">Transmembrane</keyword>
<gene>
    <name evidence="3" type="ORF">XA68_16418</name>
</gene>